<organism evidence="1 2">
    <name type="scientific">Jeotgalibacillus malaysiensis</name>
    <dbReference type="NCBI Taxonomy" id="1508404"/>
    <lineage>
        <taxon>Bacteria</taxon>
        <taxon>Bacillati</taxon>
        <taxon>Bacillota</taxon>
        <taxon>Bacilli</taxon>
        <taxon>Bacillales</taxon>
        <taxon>Caryophanaceae</taxon>
        <taxon>Jeotgalibacillus</taxon>
    </lineage>
</organism>
<name>A0A0B5ATP2_9BACL</name>
<evidence type="ECO:0000313" key="2">
    <source>
        <dbReference type="Proteomes" id="UP000031449"/>
    </source>
</evidence>
<accession>A0A0B5ATP2</accession>
<geneLocation type="plasmid" evidence="2"/>
<dbReference type="HOGENOM" id="CLU_2861762_0_0_9"/>
<dbReference type="EMBL" id="CP009417">
    <property type="protein sequence ID" value="AJD93580.1"/>
    <property type="molecule type" value="Genomic_DNA"/>
</dbReference>
<reference evidence="1 2" key="1">
    <citation type="submission" date="2014-08" db="EMBL/GenBank/DDBJ databases">
        <title>Complete genome of a marine bacteria Jeotgalibacillus malaysiensis.</title>
        <authorList>
            <person name="Yaakop A.S."/>
            <person name="Chan K.-G."/>
            <person name="Goh K.M."/>
        </authorList>
    </citation>
    <scope>NUCLEOTIDE SEQUENCE [LARGE SCALE GENOMIC DNA]</scope>
    <source>
        <strain evidence="1 2">D5</strain>
        <plasmid evidence="2">Plasmid</plasmid>
    </source>
</reference>
<proteinExistence type="predicted"/>
<sequence length="64" mass="7444">MNAYEKWDDFGKTINQKRVDVVVTHENKIQTTAEYRESLKNEEIAGVKYPATNSSFALYMQRSV</sequence>
<dbReference type="BioCyc" id="JESP1508404:G14D9-13586-MONOMER"/>
<dbReference type="AlphaFoldDB" id="A0A0B5ATP2"/>
<evidence type="ECO:0000313" key="1">
    <source>
        <dbReference type="EMBL" id="AJD93580.1"/>
    </source>
</evidence>
<dbReference type="KEGG" id="jeo:JMA_42630"/>
<gene>
    <name evidence="1" type="ORF">JMA_42630</name>
</gene>
<dbReference type="Proteomes" id="UP000031449">
    <property type="component" value="Plasmid unnamed"/>
</dbReference>
<keyword evidence="1" id="KW-0614">Plasmid</keyword>
<keyword evidence="2" id="KW-1185">Reference proteome</keyword>
<protein>
    <submittedName>
        <fullName evidence="1">Uncharacterized protein</fullName>
    </submittedName>
</protein>